<reference evidence="4 6" key="2">
    <citation type="submission" date="2019-07" db="EMBL/GenBank/DDBJ databases">
        <title>Tepidimonas ignava SPS-1037 draft genome.</title>
        <authorList>
            <person name="Da Costa M.S."/>
            <person name="Froufe H.J.C."/>
            <person name="Egas C."/>
            <person name="Albuquerque L."/>
        </authorList>
    </citation>
    <scope>NUCLEOTIDE SEQUENCE [LARGE SCALE GENOMIC DNA]</scope>
    <source>
        <strain evidence="4 6">SPS-1037</strain>
    </source>
</reference>
<evidence type="ECO:0000313" key="6">
    <source>
        <dbReference type="Proteomes" id="UP000315577"/>
    </source>
</evidence>
<dbReference type="CDD" id="cd19094">
    <property type="entry name" value="AKR_Tas-like"/>
    <property type="match status" value="1"/>
</dbReference>
<accession>A0A4R3LJZ7</accession>
<dbReference type="EMBL" id="VJNC01000003">
    <property type="protein sequence ID" value="TSE23213.1"/>
    <property type="molecule type" value="Genomic_DNA"/>
</dbReference>
<dbReference type="InterPro" id="IPR050523">
    <property type="entry name" value="AKR_Detox_Biosynth"/>
</dbReference>
<dbReference type="EMBL" id="SMAH01000001">
    <property type="protein sequence ID" value="TCS99828.1"/>
    <property type="molecule type" value="Genomic_DNA"/>
</dbReference>
<dbReference type="EC" id="1.1.1.-" evidence="4"/>
<keyword evidence="1 4" id="KW-0560">Oxidoreductase</keyword>
<dbReference type="Pfam" id="PF00248">
    <property type="entry name" value="Aldo_ket_red"/>
    <property type="match status" value="1"/>
</dbReference>
<feature type="domain" description="NADP-dependent oxidoreductase" evidence="2">
    <location>
        <begin position="26"/>
        <end position="355"/>
    </location>
</feature>
<dbReference type="InterPro" id="IPR036812">
    <property type="entry name" value="NAD(P)_OxRdtase_dom_sf"/>
</dbReference>
<evidence type="ECO:0000256" key="1">
    <source>
        <dbReference type="ARBA" id="ARBA00023002"/>
    </source>
</evidence>
<organism evidence="3 5">
    <name type="scientific">Tepidimonas ignava</name>
    <dbReference type="NCBI Taxonomy" id="114249"/>
    <lineage>
        <taxon>Bacteria</taxon>
        <taxon>Pseudomonadati</taxon>
        <taxon>Pseudomonadota</taxon>
        <taxon>Betaproteobacteria</taxon>
        <taxon>Burkholderiales</taxon>
        <taxon>Tepidimonas</taxon>
    </lineage>
</organism>
<dbReference type="Proteomes" id="UP000315577">
    <property type="component" value="Unassembled WGS sequence"/>
</dbReference>
<dbReference type="Gene3D" id="3.20.20.100">
    <property type="entry name" value="NADP-dependent oxidoreductase domain"/>
    <property type="match status" value="1"/>
</dbReference>
<proteinExistence type="predicted"/>
<keyword evidence="6" id="KW-1185">Reference proteome</keyword>
<evidence type="ECO:0000313" key="4">
    <source>
        <dbReference type="EMBL" id="TSE23213.1"/>
    </source>
</evidence>
<protein>
    <submittedName>
        <fullName evidence="3">Aryl-alcohol dehydrogenase-like predicted oxidoreductase</fullName>
    </submittedName>
    <submittedName>
        <fullName evidence="4">L-glyceraldehyde 3-phosphate reductase</fullName>
        <ecNumber evidence="4">1.1.1.-</ecNumber>
    </submittedName>
</protein>
<dbReference type="Proteomes" id="UP000295536">
    <property type="component" value="Unassembled WGS sequence"/>
</dbReference>
<dbReference type="GO" id="GO:0016491">
    <property type="term" value="F:oxidoreductase activity"/>
    <property type="evidence" value="ECO:0007669"/>
    <property type="project" value="UniProtKB-KW"/>
</dbReference>
<reference evidence="3 5" key="1">
    <citation type="submission" date="2019-03" db="EMBL/GenBank/DDBJ databases">
        <title>Genomic Encyclopedia of Type Strains, Phase IV (KMG-IV): sequencing the most valuable type-strain genomes for metagenomic binning, comparative biology and taxonomic classification.</title>
        <authorList>
            <person name="Goeker M."/>
        </authorList>
    </citation>
    <scope>NUCLEOTIDE SEQUENCE [LARGE SCALE GENOMIC DNA]</scope>
    <source>
        <strain evidence="3 5">DSM 12034</strain>
    </source>
</reference>
<comment type="caution">
    <text evidence="3">The sequence shown here is derived from an EMBL/GenBank/DDBJ whole genome shotgun (WGS) entry which is preliminary data.</text>
</comment>
<dbReference type="PANTHER" id="PTHR43364">
    <property type="entry name" value="NADH-SPECIFIC METHYLGLYOXAL REDUCTASE-RELATED"/>
    <property type="match status" value="1"/>
</dbReference>
<evidence type="ECO:0000313" key="3">
    <source>
        <dbReference type="EMBL" id="TCS99828.1"/>
    </source>
</evidence>
<dbReference type="SUPFAM" id="SSF51430">
    <property type="entry name" value="NAD(P)-linked oxidoreductase"/>
    <property type="match status" value="1"/>
</dbReference>
<sequence>MTQPTEDSVTMAMTPVTLAPDLRVSPICLGTMTFGEQVGEADAHAILDQALALGIDFIDTAEMYSVPARAETYGATETIIGRWLAQRPGVRQRIVLATKVAGPSRGMPWIRGEQAGLTKAEIIAACEGSLRRLRTDVIDLYQIHWPARNVPMFGALAFDPSKDKPCASILEQLEAMDTLVRAGKVRYVGLSNETPYGVHEFVRLAEQHGLPRVVSVQNPYCLINRSYENALDETCHRLGVGLLAYSPLGFGLLTGKYDDTGLAHAGPPQGRLALFESMRKQRWGRPEALAAARRYNALARQHGLTPTQMALAFCYRNWRVASTIIGVTSLQQLHDCVAAWPVALSPELLGAIDAIRWELRDPAQ</sequence>
<evidence type="ECO:0000259" key="2">
    <source>
        <dbReference type="Pfam" id="PF00248"/>
    </source>
</evidence>
<gene>
    <name evidence="4" type="primary">gpr</name>
    <name evidence="3" type="ORF">EDC36_10196</name>
    <name evidence="4" type="ORF">Tigna_00588</name>
</gene>
<dbReference type="AlphaFoldDB" id="A0A4R3LJZ7"/>
<name>A0A4R3LJZ7_9BURK</name>
<dbReference type="PANTHER" id="PTHR43364:SF4">
    <property type="entry name" value="NAD(P)-LINKED OXIDOREDUCTASE SUPERFAMILY PROTEIN"/>
    <property type="match status" value="1"/>
</dbReference>
<dbReference type="InterPro" id="IPR023210">
    <property type="entry name" value="NADP_OxRdtase_dom"/>
</dbReference>
<evidence type="ECO:0000313" key="5">
    <source>
        <dbReference type="Proteomes" id="UP000295536"/>
    </source>
</evidence>